<sequence length="345" mass="38880">MEDAVDAFIVRVEEDSHDRGSTNMKNRVKKFLKKTTKLFTKGKALHQISDAIKEARRLAKELGDLRQRYMIDAQAKGTGDAIDPRLKAVYKDVTELVGIDRIRDELIKKLCDCDERSDDHLRTMSIVGFGGLGKTTLAKAVYDKIKVQFDSVAFVSVSRNPDMTKIFKRILYELDKNMYATINEAARDHKQLLDELRKFLQDKRYLIVIDDIWDEEAWEFIKCAFSDSCLGSRVMTTTRIGSISRACCFSGDDIIYQIKPLTDDDSKILFCKRIFPQGSKCPVELESVSKTILKKCGGVPLAIITIASILASNGEDQQVKPKYQWDIILGSIGRGLAEGGSAKDM</sequence>
<dbReference type="Gramene" id="TuG1812G0100000174.01.T01">
    <property type="protein sequence ID" value="TuG1812G0100000174.01.T01"/>
    <property type="gene ID" value="TuG1812G0100000174.01"/>
</dbReference>
<dbReference type="Gene3D" id="3.40.50.300">
    <property type="entry name" value="P-loop containing nucleotide triphosphate hydrolases"/>
    <property type="match status" value="1"/>
</dbReference>
<dbReference type="FunFam" id="3.40.50.300:FF:001091">
    <property type="entry name" value="Probable disease resistance protein At1g61300"/>
    <property type="match status" value="1"/>
</dbReference>
<evidence type="ECO:0000259" key="2">
    <source>
        <dbReference type="Pfam" id="PF00931"/>
    </source>
</evidence>
<evidence type="ECO:0000256" key="1">
    <source>
        <dbReference type="ARBA" id="ARBA00022821"/>
    </source>
</evidence>
<reference evidence="3" key="2">
    <citation type="submission" date="2018-03" db="EMBL/GenBank/DDBJ databases">
        <title>The Triticum urartu genome reveals the dynamic nature of wheat genome evolution.</title>
        <authorList>
            <person name="Ling H."/>
            <person name="Ma B."/>
            <person name="Shi X."/>
            <person name="Liu H."/>
            <person name="Dong L."/>
            <person name="Sun H."/>
            <person name="Cao Y."/>
            <person name="Gao Q."/>
            <person name="Zheng S."/>
            <person name="Li Y."/>
            <person name="Yu Y."/>
            <person name="Du H."/>
            <person name="Qi M."/>
            <person name="Li Y."/>
            <person name="Yu H."/>
            <person name="Cui Y."/>
            <person name="Wang N."/>
            <person name="Chen C."/>
            <person name="Wu H."/>
            <person name="Zhao Y."/>
            <person name="Zhang J."/>
            <person name="Li Y."/>
            <person name="Zhou W."/>
            <person name="Zhang B."/>
            <person name="Hu W."/>
            <person name="Eijk M."/>
            <person name="Tang J."/>
            <person name="Witsenboer H."/>
            <person name="Zhao S."/>
            <person name="Li Z."/>
            <person name="Zhang A."/>
            <person name="Wang D."/>
            <person name="Liang C."/>
        </authorList>
    </citation>
    <scope>NUCLEOTIDE SEQUENCE [LARGE SCALE GENOMIC DNA]</scope>
    <source>
        <strain evidence="3">cv. G1812</strain>
    </source>
</reference>
<dbReference type="GO" id="GO:0006952">
    <property type="term" value="P:defense response"/>
    <property type="evidence" value="ECO:0007669"/>
    <property type="project" value="UniProtKB-KW"/>
</dbReference>
<evidence type="ECO:0000313" key="3">
    <source>
        <dbReference type="EnsemblPlants" id="TuG1812G0100000174.01.T01"/>
    </source>
</evidence>
<feature type="domain" description="NB-ARC" evidence="2">
    <location>
        <begin position="104"/>
        <end position="277"/>
    </location>
</feature>
<keyword evidence="4" id="KW-1185">Reference proteome</keyword>
<dbReference type="PRINTS" id="PR00364">
    <property type="entry name" value="DISEASERSIST"/>
</dbReference>
<dbReference type="InterPro" id="IPR002182">
    <property type="entry name" value="NB-ARC"/>
</dbReference>
<dbReference type="InterPro" id="IPR027417">
    <property type="entry name" value="P-loop_NTPase"/>
</dbReference>
<reference evidence="4" key="1">
    <citation type="journal article" date="2013" name="Nature">
        <title>Draft genome of the wheat A-genome progenitor Triticum urartu.</title>
        <authorList>
            <person name="Ling H.Q."/>
            <person name="Zhao S."/>
            <person name="Liu D."/>
            <person name="Wang J."/>
            <person name="Sun H."/>
            <person name="Zhang C."/>
            <person name="Fan H."/>
            <person name="Li D."/>
            <person name="Dong L."/>
            <person name="Tao Y."/>
            <person name="Gao C."/>
            <person name="Wu H."/>
            <person name="Li Y."/>
            <person name="Cui Y."/>
            <person name="Guo X."/>
            <person name="Zheng S."/>
            <person name="Wang B."/>
            <person name="Yu K."/>
            <person name="Liang Q."/>
            <person name="Yang W."/>
            <person name="Lou X."/>
            <person name="Chen J."/>
            <person name="Feng M."/>
            <person name="Jian J."/>
            <person name="Zhang X."/>
            <person name="Luo G."/>
            <person name="Jiang Y."/>
            <person name="Liu J."/>
            <person name="Wang Z."/>
            <person name="Sha Y."/>
            <person name="Zhang B."/>
            <person name="Wu H."/>
            <person name="Tang D."/>
            <person name="Shen Q."/>
            <person name="Xue P."/>
            <person name="Zou S."/>
            <person name="Wang X."/>
            <person name="Liu X."/>
            <person name="Wang F."/>
            <person name="Yang Y."/>
            <person name="An X."/>
            <person name="Dong Z."/>
            <person name="Zhang K."/>
            <person name="Zhang X."/>
            <person name="Luo M.C."/>
            <person name="Dvorak J."/>
            <person name="Tong Y."/>
            <person name="Wang J."/>
            <person name="Yang H."/>
            <person name="Li Z."/>
            <person name="Wang D."/>
            <person name="Zhang A."/>
            <person name="Wang J."/>
        </authorList>
    </citation>
    <scope>NUCLEOTIDE SEQUENCE</scope>
    <source>
        <strain evidence="4">cv. G1812</strain>
    </source>
</reference>
<keyword evidence="1" id="KW-0611">Plant defense</keyword>
<dbReference type="GO" id="GO:0043531">
    <property type="term" value="F:ADP binding"/>
    <property type="evidence" value="ECO:0007669"/>
    <property type="project" value="InterPro"/>
</dbReference>
<name>A0A8R7P4Z9_TRIUA</name>
<organism evidence="3 4">
    <name type="scientific">Triticum urartu</name>
    <name type="common">Red wild einkorn</name>
    <name type="synonym">Crithodium urartu</name>
    <dbReference type="NCBI Taxonomy" id="4572"/>
    <lineage>
        <taxon>Eukaryota</taxon>
        <taxon>Viridiplantae</taxon>
        <taxon>Streptophyta</taxon>
        <taxon>Embryophyta</taxon>
        <taxon>Tracheophyta</taxon>
        <taxon>Spermatophyta</taxon>
        <taxon>Magnoliopsida</taxon>
        <taxon>Liliopsida</taxon>
        <taxon>Poales</taxon>
        <taxon>Poaceae</taxon>
        <taxon>BOP clade</taxon>
        <taxon>Pooideae</taxon>
        <taxon>Triticodae</taxon>
        <taxon>Triticeae</taxon>
        <taxon>Triticinae</taxon>
        <taxon>Triticum</taxon>
    </lineage>
</organism>
<dbReference type="Gene3D" id="1.10.8.430">
    <property type="entry name" value="Helical domain of apoptotic protease-activating factors"/>
    <property type="match status" value="1"/>
</dbReference>
<dbReference type="EnsemblPlants" id="TuG1812G0100000174.01.T01">
    <property type="protein sequence ID" value="TuG1812G0100000174.01.T01"/>
    <property type="gene ID" value="TuG1812G0100000174.01"/>
</dbReference>
<proteinExistence type="predicted"/>
<evidence type="ECO:0000313" key="4">
    <source>
        <dbReference type="Proteomes" id="UP000015106"/>
    </source>
</evidence>
<dbReference type="PANTHER" id="PTHR19338:SF21">
    <property type="entry name" value="OS10G0124400 PROTEIN"/>
    <property type="match status" value="1"/>
</dbReference>
<dbReference type="SUPFAM" id="SSF52540">
    <property type="entry name" value="P-loop containing nucleoside triphosphate hydrolases"/>
    <property type="match status" value="1"/>
</dbReference>
<dbReference type="PANTHER" id="PTHR19338">
    <property type="entry name" value="TRANSLOCASE OF INNER MITOCHONDRIAL MEMBRANE 13 HOMOLOG"/>
    <property type="match status" value="1"/>
</dbReference>
<dbReference type="InterPro" id="IPR042197">
    <property type="entry name" value="Apaf_helical"/>
</dbReference>
<protein>
    <recommendedName>
        <fullName evidence="2">NB-ARC domain-containing protein</fullName>
    </recommendedName>
</protein>
<reference evidence="3" key="3">
    <citation type="submission" date="2022-06" db="UniProtKB">
        <authorList>
            <consortium name="EnsemblPlants"/>
        </authorList>
    </citation>
    <scope>IDENTIFICATION</scope>
</reference>
<dbReference type="Pfam" id="PF00931">
    <property type="entry name" value="NB-ARC"/>
    <property type="match status" value="1"/>
</dbReference>
<dbReference type="Proteomes" id="UP000015106">
    <property type="component" value="Chromosome 1"/>
</dbReference>
<accession>A0A8R7P4Z9</accession>
<dbReference type="AlphaFoldDB" id="A0A8R7P4Z9"/>